<feature type="domain" description="PNPLA" evidence="3">
    <location>
        <begin position="12"/>
        <end position="215"/>
    </location>
</feature>
<keyword evidence="5" id="KW-1185">Reference proteome</keyword>
<dbReference type="EMBL" id="LKET01000016">
    <property type="protein sequence ID" value="KPU46029.1"/>
    <property type="molecule type" value="Genomic_DNA"/>
</dbReference>
<dbReference type="CDD" id="cd07207">
    <property type="entry name" value="Pat_ExoU_VipD_like"/>
    <property type="match status" value="1"/>
</dbReference>
<keyword evidence="2" id="KW-0378">Hydrolase</keyword>
<name>A0A0P8X5F7_9CLOT</name>
<feature type="short sequence motif" description="DGA/G" evidence="2">
    <location>
        <begin position="202"/>
        <end position="204"/>
    </location>
</feature>
<dbReference type="PANTHER" id="PTHR46394">
    <property type="entry name" value="ANNEXIN"/>
    <property type="match status" value="1"/>
</dbReference>
<keyword evidence="1 2" id="KW-0443">Lipid metabolism</keyword>
<dbReference type="GO" id="GO:0016042">
    <property type="term" value="P:lipid catabolic process"/>
    <property type="evidence" value="ECO:0007669"/>
    <property type="project" value="UniProtKB-UniRule"/>
</dbReference>
<organism evidence="4 5">
    <name type="scientific">Oxobacter pfennigii</name>
    <dbReference type="NCBI Taxonomy" id="36849"/>
    <lineage>
        <taxon>Bacteria</taxon>
        <taxon>Bacillati</taxon>
        <taxon>Bacillota</taxon>
        <taxon>Clostridia</taxon>
        <taxon>Eubacteriales</taxon>
        <taxon>Clostridiaceae</taxon>
        <taxon>Oxobacter</taxon>
    </lineage>
</organism>
<evidence type="ECO:0000256" key="2">
    <source>
        <dbReference type="PROSITE-ProRule" id="PRU01161"/>
    </source>
</evidence>
<dbReference type="InterPro" id="IPR002641">
    <property type="entry name" value="PNPLA_dom"/>
</dbReference>
<dbReference type="GO" id="GO:0016787">
    <property type="term" value="F:hydrolase activity"/>
    <property type="evidence" value="ECO:0007669"/>
    <property type="project" value="UniProtKB-UniRule"/>
</dbReference>
<sequence length="321" mass="36331">MPVSVRITNADAVFEGGGVKGIALAGALLAAEEVGYRWVNVAGTSAGAIVASLIAVGYNSKEIKDIICELNFSAFNDKTMLSNIPIIGPILSIMSVRGVYKGDYIEQWLREKYKAKGKEKFKDIRTEDEDDMYKYKLRVIASDISQKRLLVLPQDIILYGIDPDELDIAKAVRMSMGIPLYYKPVVVRYKKGNRNRKSFIVDGGLLSNFPVWLFDEEGIPSWPTFGFKLVDPELQENKEGKSTINYILSILSTMMEAFDQRYIEISNFNRTIAIPTLGVKTTDFNLSKEKESELYNSGYKAAKHFFEKWNFNNYIQAFRSK</sequence>
<evidence type="ECO:0000313" key="5">
    <source>
        <dbReference type="Proteomes" id="UP000050326"/>
    </source>
</evidence>
<dbReference type="OrthoDB" id="9770965at2"/>
<accession>A0A0P8X5F7</accession>
<dbReference type="InterPro" id="IPR052580">
    <property type="entry name" value="Lipid_Hydrolase"/>
</dbReference>
<dbReference type="STRING" id="36849.OXPF_05090"/>
<feature type="active site" description="Nucleophile" evidence="2">
    <location>
        <position position="45"/>
    </location>
</feature>
<dbReference type="Gene3D" id="3.40.1090.10">
    <property type="entry name" value="Cytosolic phospholipase A2 catalytic domain"/>
    <property type="match status" value="2"/>
</dbReference>
<protein>
    <submittedName>
        <fullName evidence="4">Patatin-like phospholipase</fullName>
    </submittedName>
</protein>
<reference evidence="4 5" key="1">
    <citation type="submission" date="2015-09" db="EMBL/GenBank/DDBJ databases">
        <title>Genome sequence of Oxobacter pfennigii DSM 3222.</title>
        <authorList>
            <person name="Poehlein A."/>
            <person name="Bengelsdorf F.R."/>
            <person name="Schiel-Bengelsdorf B."/>
            <person name="Duerre P."/>
            <person name="Daniel R."/>
        </authorList>
    </citation>
    <scope>NUCLEOTIDE SEQUENCE [LARGE SCALE GENOMIC DNA]</scope>
    <source>
        <strain evidence="4 5">DSM 3222</strain>
    </source>
</reference>
<dbReference type="PROSITE" id="PS51635">
    <property type="entry name" value="PNPLA"/>
    <property type="match status" value="1"/>
</dbReference>
<gene>
    <name evidence="4" type="ORF">OXPF_05090</name>
</gene>
<dbReference type="InterPro" id="IPR016035">
    <property type="entry name" value="Acyl_Trfase/lysoPLipase"/>
</dbReference>
<dbReference type="SUPFAM" id="SSF52151">
    <property type="entry name" value="FabD/lysophospholipase-like"/>
    <property type="match status" value="1"/>
</dbReference>
<keyword evidence="2" id="KW-0442">Lipid degradation</keyword>
<dbReference type="Proteomes" id="UP000050326">
    <property type="component" value="Unassembled WGS sequence"/>
</dbReference>
<feature type="active site" description="Proton acceptor" evidence="2">
    <location>
        <position position="202"/>
    </location>
</feature>
<dbReference type="RefSeq" id="WP_054873637.1">
    <property type="nucleotide sequence ID" value="NZ_LKET01000016.1"/>
</dbReference>
<feature type="short sequence motif" description="GXGXXG" evidence="2">
    <location>
        <begin position="16"/>
        <end position="21"/>
    </location>
</feature>
<evidence type="ECO:0000256" key="1">
    <source>
        <dbReference type="ARBA" id="ARBA00023098"/>
    </source>
</evidence>
<dbReference type="AlphaFoldDB" id="A0A0P8X5F7"/>
<feature type="short sequence motif" description="GXSXG" evidence="2">
    <location>
        <begin position="43"/>
        <end position="47"/>
    </location>
</feature>
<dbReference type="Pfam" id="PF01734">
    <property type="entry name" value="Patatin"/>
    <property type="match status" value="1"/>
</dbReference>
<evidence type="ECO:0000259" key="3">
    <source>
        <dbReference type="PROSITE" id="PS51635"/>
    </source>
</evidence>
<dbReference type="PANTHER" id="PTHR46394:SF1">
    <property type="entry name" value="PNPLA DOMAIN-CONTAINING PROTEIN"/>
    <property type="match status" value="1"/>
</dbReference>
<evidence type="ECO:0000313" key="4">
    <source>
        <dbReference type="EMBL" id="KPU46029.1"/>
    </source>
</evidence>
<comment type="caution">
    <text evidence="4">The sequence shown here is derived from an EMBL/GenBank/DDBJ whole genome shotgun (WGS) entry which is preliminary data.</text>
</comment>
<dbReference type="PATRIC" id="fig|36849.3.peg.541"/>
<proteinExistence type="predicted"/>